<accession>A0A0A2MX05</accession>
<dbReference type="PANTHER" id="PTHR11319:SF35">
    <property type="entry name" value="OUTER MEMBRANE PROTEIN PMPC-RELATED"/>
    <property type="match status" value="1"/>
</dbReference>
<proteinExistence type="predicted"/>
<feature type="domain" description="Secretion system C-terminal sorting" evidence="2">
    <location>
        <begin position="665"/>
        <end position="732"/>
    </location>
</feature>
<name>A0A0A2MX05_9FLAO</name>
<reference evidence="3 4" key="1">
    <citation type="submission" date="2013-09" db="EMBL/GenBank/DDBJ databases">
        <authorList>
            <person name="Zeng Z."/>
            <person name="Chen C."/>
        </authorList>
    </citation>
    <scope>NUCLEOTIDE SEQUENCE [LARGE SCALE GENOMIC DNA]</scope>
    <source>
        <strain evidence="3 4">WB 4.1-42</strain>
    </source>
</reference>
<dbReference type="InterPro" id="IPR059226">
    <property type="entry name" value="Choice_anch_Q_dom"/>
</dbReference>
<evidence type="ECO:0000259" key="2">
    <source>
        <dbReference type="Pfam" id="PF18962"/>
    </source>
</evidence>
<organism evidence="3 4">
    <name type="scientific">Flavobacterium subsaxonicum WB 4.1-42 = DSM 21790</name>
    <dbReference type="NCBI Taxonomy" id="1121898"/>
    <lineage>
        <taxon>Bacteria</taxon>
        <taxon>Pseudomonadati</taxon>
        <taxon>Bacteroidota</taxon>
        <taxon>Flavobacteriia</taxon>
        <taxon>Flavobacteriales</taxon>
        <taxon>Flavobacteriaceae</taxon>
        <taxon>Flavobacterium</taxon>
    </lineage>
</organism>
<evidence type="ECO:0000313" key="4">
    <source>
        <dbReference type="Proteomes" id="UP000030111"/>
    </source>
</evidence>
<sequence length="734" mass="76025">MNKKTTILKALLANLKMRQMLVFGCLIFGTGAMAQTTFYIKPEATGTGDGTSWENAGADIQLAINTAVAGDQIWVAAGTYKPNREANALDIILEADPDNAFVLKEGVALYGNFAGTEATLQERDLTILTNASILSGDFLGDDQVMETAVDFSIINNTENAYHVVLSVGGTDAPITAATVLDGFTITNGNSSTSFGTLTVNGVAVGKFTGGGMANYNASSPTIANILFVANAASYGGAIYNRNSSPLISNSTIAVNLAEFGGGITNAFSAAPIFTNVIVIDNQATAGGGVYNYESAAPVFNNGGIFQNHTSLGSGGGVFNNNAAPVFTNVSISENTAVGNGGGMFSTVNAAVILNGLTIANNSAVNGGGLYNDNQSNTALNDVILMGNEASDNGGGIYNFNSAPVLTDVEVKQNSAANFGGGIVNWSAANAQLTNVTINNNTATGGAGIFNNLNSAAVLTNSLVKDNNATGNGGGIYNREGSSPIITNVVITGNTAVSGGGIYSLTDCMPILTNVTITQNTATSQGGGLSNNNSSPILRNSILYNNTDTAGVNVFNFNESTTFYYYSLVQFSAAFGWDALGFDGGNNIDADPLFLGQSFTFQEDSPAINAGSNTVFAAEQTPDLSAITTDLAGNDRIYDDVIDLGAFEYQGVLNRPDVKAVSITYYPNPVTNQLNIQAVAAISKVSVYNMLGQEVITEDWNTNTGVLNMAQLKAGNYIVKVTAGKTVTNSIIVKQ</sequence>
<dbReference type="SMART" id="SM00710">
    <property type="entry name" value="PbH1"/>
    <property type="match status" value="8"/>
</dbReference>
<dbReference type="InterPro" id="IPR011050">
    <property type="entry name" value="Pectin_lyase_fold/virulence"/>
</dbReference>
<dbReference type="SUPFAM" id="SSF51126">
    <property type="entry name" value="Pectin lyase-like"/>
    <property type="match status" value="2"/>
</dbReference>
<keyword evidence="1" id="KW-0732">Signal</keyword>
<dbReference type="NCBIfam" id="TIGR04183">
    <property type="entry name" value="Por_Secre_tail"/>
    <property type="match status" value="1"/>
</dbReference>
<dbReference type="eggNOG" id="COG3210">
    <property type="taxonomic scope" value="Bacteria"/>
</dbReference>
<dbReference type="EMBL" id="JRLY01000008">
    <property type="protein sequence ID" value="KGO92740.1"/>
    <property type="molecule type" value="Genomic_DNA"/>
</dbReference>
<dbReference type="Pfam" id="PF18962">
    <property type="entry name" value="Por_Secre_tail"/>
    <property type="match status" value="1"/>
</dbReference>
<evidence type="ECO:0000313" key="3">
    <source>
        <dbReference type="EMBL" id="KGO92740.1"/>
    </source>
</evidence>
<dbReference type="InterPro" id="IPR026444">
    <property type="entry name" value="Secre_tail"/>
</dbReference>
<protein>
    <recommendedName>
        <fullName evidence="2">Secretion system C-terminal sorting domain-containing protein</fullName>
    </recommendedName>
</protein>
<dbReference type="eggNOG" id="COG5492">
    <property type="taxonomic scope" value="Bacteria"/>
</dbReference>
<dbReference type="OrthoDB" id="8901262at2"/>
<dbReference type="AlphaFoldDB" id="A0A0A2MX05"/>
<dbReference type="InterPro" id="IPR012334">
    <property type="entry name" value="Pectin_lyas_fold"/>
</dbReference>
<dbReference type="InterPro" id="IPR006626">
    <property type="entry name" value="PbH1"/>
</dbReference>
<evidence type="ECO:0000256" key="1">
    <source>
        <dbReference type="ARBA" id="ARBA00022729"/>
    </source>
</evidence>
<comment type="caution">
    <text evidence="3">The sequence shown here is derived from an EMBL/GenBank/DDBJ whole genome shotgun (WGS) entry which is preliminary data.</text>
</comment>
<dbReference type="Gene3D" id="2.160.20.10">
    <property type="entry name" value="Single-stranded right-handed beta-helix, Pectin lyase-like"/>
    <property type="match status" value="1"/>
</dbReference>
<dbReference type="RefSeq" id="WP_026992821.1">
    <property type="nucleotide sequence ID" value="NZ_JRLY01000008.1"/>
</dbReference>
<dbReference type="NCBIfam" id="NF041518">
    <property type="entry name" value="choice_anch_Q"/>
    <property type="match status" value="1"/>
</dbReference>
<dbReference type="STRING" id="1121898.GCA_000422725_02471"/>
<keyword evidence="4" id="KW-1185">Reference proteome</keyword>
<dbReference type="PANTHER" id="PTHR11319">
    <property type="entry name" value="G PROTEIN-COUPLED RECEPTOR-RELATED"/>
    <property type="match status" value="1"/>
</dbReference>
<dbReference type="Proteomes" id="UP000030111">
    <property type="component" value="Unassembled WGS sequence"/>
</dbReference>
<gene>
    <name evidence="3" type="ORF">Q766_11530</name>
</gene>